<dbReference type="EMBL" id="JAPDGR010002818">
    <property type="protein sequence ID" value="KAJ2974076.1"/>
    <property type="molecule type" value="Genomic_DNA"/>
</dbReference>
<name>A0ACC1N632_9PEZI</name>
<protein>
    <submittedName>
        <fullName evidence="1">Uncharacterized protein</fullName>
    </submittedName>
</protein>
<accession>A0ACC1N632</accession>
<dbReference type="Proteomes" id="UP001143856">
    <property type="component" value="Unassembled WGS sequence"/>
</dbReference>
<reference evidence="1" key="1">
    <citation type="submission" date="2022-10" db="EMBL/GenBank/DDBJ databases">
        <title>Genome Sequence of Xylaria curta.</title>
        <authorList>
            <person name="Buettner E."/>
        </authorList>
    </citation>
    <scope>NUCLEOTIDE SEQUENCE</scope>
    <source>
        <strain evidence="1">Babe10</strain>
    </source>
</reference>
<keyword evidence="2" id="KW-1185">Reference proteome</keyword>
<evidence type="ECO:0000313" key="1">
    <source>
        <dbReference type="EMBL" id="KAJ2974076.1"/>
    </source>
</evidence>
<organism evidence="1 2">
    <name type="scientific">Xylaria curta</name>
    <dbReference type="NCBI Taxonomy" id="42375"/>
    <lineage>
        <taxon>Eukaryota</taxon>
        <taxon>Fungi</taxon>
        <taxon>Dikarya</taxon>
        <taxon>Ascomycota</taxon>
        <taxon>Pezizomycotina</taxon>
        <taxon>Sordariomycetes</taxon>
        <taxon>Xylariomycetidae</taxon>
        <taxon>Xylariales</taxon>
        <taxon>Xylariaceae</taxon>
        <taxon>Xylaria</taxon>
    </lineage>
</organism>
<sequence length="424" mass="48060">MSTTSAHPVEDARLPSYEELERAREWIRFPAGLDRFIWHLDGPLSSSIWVRETNNKNAPTEPYCQQTESGTTWHPISQMPLTEPKVSSITVHVYDLKEWEEIWVESHGREWTWNSDDEEIPEGIKYEPIPNYNPETDWWPSRSDKRPWHLLECCGTKRPRGKDATIVVKPSLENGFVTIHDYFTTVHPWLTGLRDEILDAIVPFPTPPASIGPDAPPPPTGSWPKRAIQPYPGFLDQPYVVECDYFDFGCINQPWLYGQGHGPYIDNDPDPDRDENWEELQTVCPTQTKTSTTTTTTKINPPTASPHEGDPGLNVKNCYDGGENTEHVRLDNAANSFCNNIGDPGDILIPQTYTREYPFTYNGGIGYVGIVASVEIFEGCEWTYNYDQCRQYLRVPVDSCDCGGVDGKRGGWLFDGPEYGEPPA</sequence>
<gene>
    <name evidence="1" type="ORF">NUW58_g8775</name>
</gene>
<proteinExistence type="predicted"/>
<comment type="caution">
    <text evidence="1">The sequence shown here is derived from an EMBL/GenBank/DDBJ whole genome shotgun (WGS) entry which is preliminary data.</text>
</comment>
<evidence type="ECO:0000313" key="2">
    <source>
        <dbReference type="Proteomes" id="UP001143856"/>
    </source>
</evidence>